<evidence type="ECO:0000256" key="1">
    <source>
        <dbReference type="SAM" id="MobiDB-lite"/>
    </source>
</evidence>
<proteinExistence type="predicted"/>
<feature type="region of interest" description="Disordered" evidence="1">
    <location>
        <begin position="1"/>
        <end position="29"/>
    </location>
</feature>
<organism evidence="2 3">
    <name type="scientific">Cordylochernes scorpioides</name>
    <dbReference type="NCBI Taxonomy" id="51811"/>
    <lineage>
        <taxon>Eukaryota</taxon>
        <taxon>Metazoa</taxon>
        <taxon>Ecdysozoa</taxon>
        <taxon>Arthropoda</taxon>
        <taxon>Chelicerata</taxon>
        <taxon>Arachnida</taxon>
        <taxon>Pseudoscorpiones</taxon>
        <taxon>Cheliferoidea</taxon>
        <taxon>Chernetidae</taxon>
        <taxon>Cordylochernes</taxon>
    </lineage>
</organism>
<dbReference type="SUPFAM" id="SSF56672">
    <property type="entry name" value="DNA/RNA polymerases"/>
    <property type="match status" value="1"/>
</dbReference>
<sequence length="189" mass="21273">MRTLNGRPSLQSLYGRHQSRRGHPYGQDTSVGRYCDQDAWTDLICSMDKTPPPPQLAGIGITVRAVHFALRELVNKNLKSLEEQGIIEPIKFSKGASPIVTILKNNGKIRIFYDYKTTVNLYNNPDKYPLPTIPQLLDRLRVRRLPFGLKSAVGTFQRFMDTLLIGINGVAVYLDDVLISGINCDDLKN</sequence>
<reference evidence="2 3" key="1">
    <citation type="submission" date="2022-01" db="EMBL/GenBank/DDBJ databases">
        <title>A chromosomal length assembly of Cordylochernes scorpioides.</title>
        <authorList>
            <person name="Zeh D."/>
            <person name="Zeh J."/>
        </authorList>
    </citation>
    <scope>NUCLEOTIDE SEQUENCE [LARGE SCALE GENOMIC DNA]</scope>
    <source>
        <strain evidence="2">IN4F17</strain>
        <tissue evidence="2">Whole Body</tissue>
    </source>
</reference>
<evidence type="ECO:0000313" key="2">
    <source>
        <dbReference type="EMBL" id="UYV74189.1"/>
    </source>
</evidence>
<dbReference type="PANTHER" id="PTHR37984">
    <property type="entry name" value="PROTEIN CBG26694"/>
    <property type="match status" value="1"/>
</dbReference>
<dbReference type="Gene3D" id="3.30.70.270">
    <property type="match status" value="2"/>
</dbReference>
<gene>
    <name evidence="2" type="ORF">LAZ67_11002365</name>
</gene>
<evidence type="ECO:0000313" key="3">
    <source>
        <dbReference type="Proteomes" id="UP001235939"/>
    </source>
</evidence>
<keyword evidence="3" id="KW-1185">Reference proteome</keyword>
<dbReference type="Gene3D" id="3.10.10.10">
    <property type="entry name" value="HIV Type 1 Reverse Transcriptase, subunit A, domain 1"/>
    <property type="match status" value="1"/>
</dbReference>
<accession>A0ABY6KZ78</accession>
<dbReference type="InterPro" id="IPR043128">
    <property type="entry name" value="Rev_trsase/Diguanyl_cyclase"/>
</dbReference>
<protein>
    <submittedName>
        <fullName evidence="2">K02A2.6-like</fullName>
    </submittedName>
</protein>
<dbReference type="InterPro" id="IPR050951">
    <property type="entry name" value="Retrovirus_Pol_polyprotein"/>
</dbReference>
<dbReference type="Proteomes" id="UP001235939">
    <property type="component" value="Chromosome 11"/>
</dbReference>
<dbReference type="EMBL" id="CP092873">
    <property type="protein sequence ID" value="UYV74189.1"/>
    <property type="molecule type" value="Genomic_DNA"/>
</dbReference>
<dbReference type="PANTHER" id="PTHR37984:SF5">
    <property type="entry name" value="PROTEIN NYNRIN-LIKE"/>
    <property type="match status" value="1"/>
</dbReference>
<feature type="compositionally biased region" description="Polar residues" evidence="1">
    <location>
        <begin position="1"/>
        <end position="12"/>
    </location>
</feature>
<name>A0ABY6KZ78_9ARAC</name>
<dbReference type="InterPro" id="IPR043502">
    <property type="entry name" value="DNA/RNA_pol_sf"/>
</dbReference>